<dbReference type="RefSeq" id="WP_150897974.1">
    <property type="nucleotide sequence ID" value="NZ_WAAU01000003.1"/>
</dbReference>
<dbReference type="AlphaFoldDB" id="A0A7J5ART1"/>
<dbReference type="Proteomes" id="UP000467305">
    <property type="component" value="Unassembled WGS sequence"/>
</dbReference>
<name>A0A7J5ART1_9FLAO</name>
<keyword evidence="2" id="KW-1185">Reference proteome</keyword>
<gene>
    <name evidence="1" type="ORF">F7018_00265</name>
</gene>
<evidence type="ECO:0000313" key="2">
    <source>
        <dbReference type="Proteomes" id="UP000467305"/>
    </source>
</evidence>
<dbReference type="OrthoDB" id="659070at2"/>
<proteinExistence type="predicted"/>
<comment type="caution">
    <text evidence="1">The sequence shown here is derived from an EMBL/GenBank/DDBJ whole genome shotgun (WGS) entry which is preliminary data.</text>
</comment>
<protein>
    <submittedName>
        <fullName evidence="1">Uncharacterized protein</fullName>
    </submittedName>
</protein>
<reference evidence="1 2" key="1">
    <citation type="submission" date="2019-09" db="EMBL/GenBank/DDBJ databases">
        <authorList>
            <person name="Cao W.R."/>
        </authorList>
    </citation>
    <scope>NUCLEOTIDE SEQUENCE [LARGE SCALE GENOMIC DNA]</scope>
    <source>
        <strain evidence="2">a4</strain>
    </source>
</reference>
<dbReference type="EMBL" id="WAAU01000003">
    <property type="protein sequence ID" value="KAB1160345.1"/>
    <property type="molecule type" value="Genomic_DNA"/>
</dbReference>
<evidence type="ECO:0000313" key="1">
    <source>
        <dbReference type="EMBL" id="KAB1160345.1"/>
    </source>
</evidence>
<organism evidence="1 2">
    <name type="scientific">Tenacibaculum aiptasiae</name>
    <dbReference type="NCBI Taxonomy" id="426481"/>
    <lineage>
        <taxon>Bacteria</taxon>
        <taxon>Pseudomonadati</taxon>
        <taxon>Bacteroidota</taxon>
        <taxon>Flavobacteriia</taxon>
        <taxon>Flavobacteriales</taxon>
        <taxon>Flavobacteriaceae</taxon>
        <taxon>Tenacibaculum</taxon>
    </lineage>
</organism>
<sequence>MKNTYKRMPEQIRIDYEDLTETKKVNIYTGGLYMDYKGEPFTGFAVGTDYASGKREVTWEQQYVKGEGIGWSIDYYNNGMIKNESLDIGATNVYFVEYDEEGNSLGDNFFAEDLLEELCEIIGEDPKNAKPLELN</sequence>
<accession>A0A7J5ART1</accession>